<evidence type="ECO:0000313" key="2">
    <source>
        <dbReference type="Proteomes" id="UP000887565"/>
    </source>
</evidence>
<dbReference type="AlphaFoldDB" id="A0A915IYH4"/>
<dbReference type="Proteomes" id="UP000887565">
    <property type="component" value="Unplaced"/>
</dbReference>
<name>A0A915IYH4_ROMCU</name>
<keyword evidence="2" id="KW-1185">Reference proteome</keyword>
<protein>
    <submittedName>
        <fullName evidence="3">Uncharacterized protein</fullName>
    </submittedName>
</protein>
<dbReference type="WBParaSite" id="nRc.2.0.1.t18782-RA">
    <property type="protein sequence ID" value="nRc.2.0.1.t18782-RA"/>
    <property type="gene ID" value="nRc.2.0.1.g18782"/>
</dbReference>
<sequence>MTNKLLLCLKYSNKASETSRPHAACLSMTFHQAPPSSRSLTFYSGSDHCFREPSNRPTGPGRLRSKLNSNNPKIRNYDRACFAKQTDGKNNS</sequence>
<proteinExistence type="predicted"/>
<evidence type="ECO:0000313" key="3">
    <source>
        <dbReference type="WBParaSite" id="nRc.2.0.1.t18782-RA"/>
    </source>
</evidence>
<reference evidence="3" key="1">
    <citation type="submission" date="2022-11" db="UniProtKB">
        <authorList>
            <consortium name="WormBaseParasite"/>
        </authorList>
    </citation>
    <scope>IDENTIFICATION</scope>
</reference>
<organism evidence="2 3">
    <name type="scientific">Romanomermis culicivorax</name>
    <name type="common">Nematode worm</name>
    <dbReference type="NCBI Taxonomy" id="13658"/>
    <lineage>
        <taxon>Eukaryota</taxon>
        <taxon>Metazoa</taxon>
        <taxon>Ecdysozoa</taxon>
        <taxon>Nematoda</taxon>
        <taxon>Enoplea</taxon>
        <taxon>Dorylaimia</taxon>
        <taxon>Mermithida</taxon>
        <taxon>Mermithoidea</taxon>
        <taxon>Mermithidae</taxon>
        <taxon>Romanomermis</taxon>
    </lineage>
</organism>
<feature type="region of interest" description="Disordered" evidence="1">
    <location>
        <begin position="51"/>
        <end position="73"/>
    </location>
</feature>
<accession>A0A915IYH4</accession>
<evidence type="ECO:0000256" key="1">
    <source>
        <dbReference type="SAM" id="MobiDB-lite"/>
    </source>
</evidence>